<name>A0ABM4CN17_HYDVU</name>
<dbReference type="CDD" id="cd04280">
    <property type="entry name" value="ZnMc_astacin_like"/>
    <property type="match status" value="1"/>
</dbReference>
<protein>
    <recommendedName>
        <fullName evidence="7">Metalloendopeptidase</fullName>
        <ecNumber evidence="7">3.4.24.-</ecNumber>
    </recommendedName>
</protein>
<proteinExistence type="predicted"/>
<dbReference type="SMART" id="SM00235">
    <property type="entry name" value="ZnMc"/>
    <property type="match status" value="1"/>
</dbReference>
<keyword evidence="7" id="KW-0732">Signal</keyword>
<feature type="signal peptide" evidence="7">
    <location>
        <begin position="1"/>
        <end position="24"/>
    </location>
</feature>
<reference evidence="10" key="1">
    <citation type="submission" date="2025-08" db="UniProtKB">
        <authorList>
            <consortium name="RefSeq"/>
        </authorList>
    </citation>
    <scope>IDENTIFICATION</scope>
</reference>
<comment type="caution">
    <text evidence="6">Lacks conserved residue(s) required for the propagation of feature annotation.</text>
</comment>
<dbReference type="GeneID" id="100212035"/>
<feature type="binding site" evidence="6">
    <location>
        <position position="190"/>
    </location>
    <ligand>
        <name>Zn(2+)</name>
        <dbReference type="ChEBI" id="CHEBI:29105"/>
        <note>catalytic</note>
    </ligand>
</feature>
<dbReference type="SUPFAM" id="SSF55486">
    <property type="entry name" value="Metalloproteases ('zincins'), catalytic domain"/>
    <property type="match status" value="1"/>
</dbReference>
<keyword evidence="5 6" id="KW-0482">Metalloprotease</keyword>
<evidence type="ECO:0000256" key="5">
    <source>
        <dbReference type="ARBA" id="ARBA00023049"/>
    </source>
</evidence>
<dbReference type="EC" id="3.4.24.-" evidence="7"/>
<evidence type="ECO:0000256" key="3">
    <source>
        <dbReference type="ARBA" id="ARBA00022801"/>
    </source>
</evidence>
<feature type="binding site" evidence="6">
    <location>
        <position position="196"/>
    </location>
    <ligand>
        <name>Zn(2+)</name>
        <dbReference type="ChEBI" id="CHEBI:29105"/>
        <note>catalytic</note>
    </ligand>
</feature>
<dbReference type="PROSITE" id="PS51864">
    <property type="entry name" value="ASTACIN"/>
    <property type="match status" value="1"/>
</dbReference>
<accession>A0ABM4CN17</accession>
<dbReference type="InterPro" id="IPR024079">
    <property type="entry name" value="MetalloPept_cat_dom_sf"/>
</dbReference>
<dbReference type="InterPro" id="IPR006026">
    <property type="entry name" value="Peptidase_Metallo"/>
</dbReference>
<dbReference type="Gene3D" id="3.40.390.10">
    <property type="entry name" value="Collagenase (Catalytic Domain)"/>
    <property type="match status" value="1"/>
</dbReference>
<feature type="chain" id="PRO_5044990612" description="Metalloendopeptidase" evidence="7">
    <location>
        <begin position="25"/>
        <end position="330"/>
    </location>
</feature>
<dbReference type="GO" id="GO:0008237">
    <property type="term" value="F:metallopeptidase activity"/>
    <property type="evidence" value="ECO:0007669"/>
    <property type="project" value="UniProtKB-KW"/>
</dbReference>
<dbReference type="PANTHER" id="PTHR10127:SF780">
    <property type="entry name" value="METALLOENDOPEPTIDASE"/>
    <property type="match status" value="1"/>
</dbReference>
<dbReference type="InterPro" id="IPR034035">
    <property type="entry name" value="Astacin-like_dom"/>
</dbReference>
<evidence type="ECO:0000256" key="2">
    <source>
        <dbReference type="ARBA" id="ARBA00022723"/>
    </source>
</evidence>
<keyword evidence="1 6" id="KW-0645">Protease</keyword>
<dbReference type="RefSeq" id="XP_065663209.1">
    <property type="nucleotide sequence ID" value="XM_065807137.1"/>
</dbReference>
<feature type="domain" description="Peptidase M12A" evidence="8">
    <location>
        <begin position="91"/>
        <end position="290"/>
    </location>
</feature>
<evidence type="ECO:0000313" key="10">
    <source>
        <dbReference type="RefSeq" id="XP_065663209.1"/>
    </source>
</evidence>
<evidence type="ECO:0000313" key="9">
    <source>
        <dbReference type="Proteomes" id="UP001652625"/>
    </source>
</evidence>
<feature type="active site" evidence="6">
    <location>
        <position position="187"/>
    </location>
</feature>
<evidence type="ECO:0000256" key="7">
    <source>
        <dbReference type="RuleBase" id="RU361183"/>
    </source>
</evidence>
<evidence type="ECO:0000259" key="8">
    <source>
        <dbReference type="PROSITE" id="PS51864"/>
    </source>
</evidence>
<gene>
    <name evidence="10" type="primary">LOC100212035</name>
</gene>
<dbReference type="InterPro" id="IPR001506">
    <property type="entry name" value="Peptidase_M12A"/>
</dbReference>
<evidence type="ECO:0000256" key="1">
    <source>
        <dbReference type="ARBA" id="ARBA00022670"/>
    </source>
</evidence>
<keyword evidence="4 6" id="KW-0862">Zinc</keyword>
<keyword evidence="9" id="KW-1185">Reference proteome</keyword>
<dbReference type="PANTHER" id="PTHR10127">
    <property type="entry name" value="DISCOIDIN, CUB, EGF, LAMININ , AND ZINC METALLOPROTEASE DOMAIN CONTAINING"/>
    <property type="match status" value="1"/>
</dbReference>
<evidence type="ECO:0000256" key="4">
    <source>
        <dbReference type="ARBA" id="ARBA00022833"/>
    </source>
</evidence>
<comment type="cofactor">
    <cofactor evidence="6 7">
        <name>Zn(2+)</name>
        <dbReference type="ChEBI" id="CHEBI:29105"/>
    </cofactor>
    <text evidence="6 7">Binds 1 zinc ion per subunit.</text>
</comment>
<sequence>MVSKNLIFGLSLLCVSVFFDEVKGRRLSAVVQELLKLSDSFENDSINDRGQKQPDINNEDLPNNGELFEGDIVMDENIRRAVLGYSNKKSADINSKEGGFRHWKDGIVPYTFHKSLVPVIRERINDAIKEFNLLTCVRYVPKNEFDRDYVTFRSLTNGCSSSVGKQGGEQFINLGIGCRKFGTVMHEMMHTIGIIHEQSRPDRNQYIDVLYDNIKPKLLHNFRMYSLRDADNLDVPYNYWSVMHYNNFAFSSNGKKTLVSKLDKTLNFGQRYQLTYLDVMQINKLYPGCQQSKVDYSDADFLVSNMTPHDVLKQKDEEASDMLSLLASAE</sequence>
<dbReference type="PRINTS" id="PR00480">
    <property type="entry name" value="ASTACIN"/>
</dbReference>
<keyword evidence="3 6" id="KW-0378">Hydrolase</keyword>
<dbReference type="Pfam" id="PF01400">
    <property type="entry name" value="Astacin"/>
    <property type="match status" value="1"/>
</dbReference>
<evidence type="ECO:0000256" key="6">
    <source>
        <dbReference type="PROSITE-ProRule" id="PRU01211"/>
    </source>
</evidence>
<dbReference type="Proteomes" id="UP001652625">
    <property type="component" value="Chromosome 10"/>
</dbReference>
<feature type="binding site" evidence="6">
    <location>
        <position position="186"/>
    </location>
    <ligand>
        <name>Zn(2+)</name>
        <dbReference type="ChEBI" id="CHEBI:29105"/>
        <note>catalytic</note>
    </ligand>
</feature>
<keyword evidence="2 6" id="KW-0479">Metal-binding</keyword>
<organism evidence="9 10">
    <name type="scientific">Hydra vulgaris</name>
    <name type="common">Hydra</name>
    <name type="synonym">Hydra attenuata</name>
    <dbReference type="NCBI Taxonomy" id="6087"/>
    <lineage>
        <taxon>Eukaryota</taxon>
        <taxon>Metazoa</taxon>
        <taxon>Cnidaria</taxon>
        <taxon>Hydrozoa</taxon>
        <taxon>Hydroidolina</taxon>
        <taxon>Anthoathecata</taxon>
        <taxon>Aplanulata</taxon>
        <taxon>Hydridae</taxon>
        <taxon>Hydra</taxon>
    </lineage>
</organism>